<evidence type="ECO:0000256" key="4">
    <source>
        <dbReference type="ARBA" id="ARBA00022763"/>
    </source>
</evidence>
<keyword evidence="6" id="KW-0460">Magnesium</keyword>
<comment type="subcellular location">
    <subcellularLocation>
        <location evidence="6">Cytoplasm</location>
    </subcellularLocation>
</comment>
<dbReference type="GO" id="GO:0004867">
    <property type="term" value="F:serine-type endopeptidase inhibitor activity"/>
    <property type="evidence" value="ECO:0007669"/>
    <property type="project" value="InterPro"/>
</dbReference>
<dbReference type="Pfam" id="PF11798">
    <property type="entry name" value="IMS_HHH"/>
    <property type="match status" value="1"/>
</dbReference>
<keyword evidence="6" id="KW-0479">Metal-binding</keyword>
<evidence type="ECO:0000256" key="2">
    <source>
        <dbReference type="ARBA" id="ARBA00022457"/>
    </source>
</evidence>
<accession>A0A4R2TLU1</accession>
<dbReference type="SUPFAM" id="SSF56672">
    <property type="entry name" value="DNA/RNA polymerases"/>
    <property type="match status" value="1"/>
</dbReference>
<dbReference type="Proteomes" id="UP000295504">
    <property type="component" value="Unassembled WGS sequence"/>
</dbReference>
<dbReference type="PROSITE" id="PS00285">
    <property type="entry name" value="POTATO_INHIBITOR"/>
    <property type="match status" value="1"/>
</dbReference>
<comment type="cofactor">
    <cofactor evidence="6">
        <name>Mg(2+)</name>
        <dbReference type="ChEBI" id="CHEBI:18420"/>
    </cofactor>
    <text evidence="6">Binds 2 magnesium ions per subunit.</text>
</comment>
<dbReference type="RefSeq" id="WP_132847749.1">
    <property type="nucleotide sequence ID" value="NZ_CP058648.1"/>
</dbReference>
<dbReference type="EC" id="2.7.7.7" evidence="6"/>
<evidence type="ECO:0000256" key="6">
    <source>
        <dbReference type="HAMAP-Rule" id="MF_01113"/>
    </source>
</evidence>
<dbReference type="InterPro" id="IPR024728">
    <property type="entry name" value="PolY_HhH_motif"/>
</dbReference>
<dbReference type="InterPro" id="IPR022880">
    <property type="entry name" value="DNApol_IV"/>
</dbReference>
<sequence length="395" mass="44604">MKRVIFLVDMNAFFISCEMTRYPELVGVPAAVAGDPKKRTGIILAANYEARKFGVKTAMTLHEALKCCPHMKLVHPDHKFYSQKSNEVFEILSDYTPVLEKNSIDEAWLDMTGCEGLFGKPLQSAERIMNHLKKEVGLPCSIGISENKFLSKMAAEMKKPLGITELWVKDIETKLWPLPVREIYGIGKQTAVKLNNMGIETIGDLIKLDQSFIIKHFGKLGLEIYQKAKGVDFEPVKPISETNMKSIGKSITLAQDISEIDIAKHVLKKLAEEVGMTARKYDKKGSTIQITIKYSNFETITRQITVSPTNLTKQIASYGIRLLEKNWGSKLPIRLLGISLSGFAEDEKLEQISLFDLCKEKKLLKKEEKLEKTIDSIRNKYGNSKISRAIFIKDK</sequence>
<keyword evidence="6" id="KW-0235">DNA replication</keyword>
<dbReference type="EMBL" id="SLYC01000006">
    <property type="protein sequence ID" value="TCQ04608.1"/>
    <property type="molecule type" value="Genomic_DNA"/>
</dbReference>
<keyword evidence="9" id="KW-1185">Reference proteome</keyword>
<keyword evidence="4 6" id="KW-0227">DNA damage</keyword>
<dbReference type="InterPro" id="IPR043502">
    <property type="entry name" value="DNA/RNA_pol_sf"/>
</dbReference>
<proteinExistence type="inferred from homology"/>
<dbReference type="GO" id="GO:0042276">
    <property type="term" value="P:error-prone translesion synthesis"/>
    <property type="evidence" value="ECO:0007669"/>
    <property type="project" value="TreeGrafter"/>
</dbReference>
<dbReference type="GO" id="GO:0000287">
    <property type="term" value="F:magnesium ion binding"/>
    <property type="evidence" value="ECO:0007669"/>
    <property type="project" value="UniProtKB-UniRule"/>
</dbReference>
<name>A0A4R2TLU1_9FIRM</name>
<keyword evidence="3 6" id="KW-0548">Nucleotidyltransferase</keyword>
<comment type="subunit">
    <text evidence="6">Monomer.</text>
</comment>
<dbReference type="Gene3D" id="3.30.70.270">
    <property type="match status" value="1"/>
</dbReference>
<dbReference type="InterPro" id="IPR036775">
    <property type="entry name" value="DNA_pol_Y-fam_lit_finger_sf"/>
</dbReference>
<dbReference type="CDD" id="cd03586">
    <property type="entry name" value="PolY_Pol_IV_kappa"/>
    <property type="match status" value="1"/>
</dbReference>
<dbReference type="SUPFAM" id="SSF100879">
    <property type="entry name" value="Lesion bypass DNA polymerase (Y-family), little finger domain"/>
    <property type="match status" value="1"/>
</dbReference>
<dbReference type="GO" id="GO:0005829">
    <property type="term" value="C:cytosol"/>
    <property type="evidence" value="ECO:0007669"/>
    <property type="project" value="TreeGrafter"/>
</dbReference>
<dbReference type="PANTHER" id="PTHR11076:SF35">
    <property type="entry name" value="DNA REPAIR PROTEIN HOMOLOG YOBH"/>
    <property type="match status" value="1"/>
</dbReference>
<dbReference type="InterPro" id="IPR001126">
    <property type="entry name" value="UmuC"/>
</dbReference>
<dbReference type="AlphaFoldDB" id="A0A4R2TLU1"/>
<dbReference type="OrthoDB" id="9808813at2"/>
<dbReference type="GO" id="GO:0003887">
    <property type="term" value="F:DNA-directed DNA polymerase activity"/>
    <property type="evidence" value="ECO:0007669"/>
    <property type="project" value="UniProtKB-UniRule"/>
</dbReference>
<reference evidence="8 9" key="1">
    <citation type="submission" date="2019-03" db="EMBL/GenBank/DDBJ databases">
        <title>Genomic Encyclopedia of Type Strains, Phase IV (KMG-IV): sequencing the most valuable type-strain genomes for metagenomic binning, comparative biology and taxonomic classification.</title>
        <authorList>
            <person name="Goeker M."/>
        </authorList>
    </citation>
    <scope>NUCLEOTIDE SEQUENCE [LARGE SCALE GENOMIC DNA]</scope>
    <source>
        <strain evidence="8 9">DSM 100013</strain>
    </source>
</reference>
<feature type="binding site" evidence="6">
    <location>
        <position position="9"/>
    </location>
    <ligand>
        <name>Mg(2+)</name>
        <dbReference type="ChEBI" id="CHEBI:18420"/>
    </ligand>
</feature>
<organism evidence="8 9">
    <name type="scientific">Serpentinicella alkaliphila</name>
    <dbReference type="NCBI Taxonomy" id="1734049"/>
    <lineage>
        <taxon>Bacteria</taxon>
        <taxon>Bacillati</taxon>
        <taxon>Bacillota</taxon>
        <taxon>Clostridia</taxon>
        <taxon>Peptostreptococcales</taxon>
        <taxon>Natronincolaceae</taxon>
        <taxon>Serpentinicella</taxon>
    </lineage>
</organism>
<dbReference type="Pfam" id="PF00817">
    <property type="entry name" value="IMS"/>
    <property type="match status" value="1"/>
</dbReference>
<dbReference type="Pfam" id="PF11799">
    <property type="entry name" value="IMS_C"/>
    <property type="match status" value="1"/>
</dbReference>
<evidence type="ECO:0000259" key="7">
    <source>
        <dbReference type="PROSITE" id="PS50173"/>
    </source>
</evidence>
<comment type="similarity">
    <text evidence="1 6">Belongs to the DNA polymerase type-Y family.</text>
</comment>
<feature type="binding site" evidence="6">
    <location>
        <position position="105"/>
    </location>
    <ligand>
        <name>Mg(2+)</name>
        <dbReference type="ChEBI" id="CHEBI:18420"/>
    </ligand>
</feature>
<dbReference type="InterPro" id="IPR000864">
    <property type="entry name" value="Prot_inh_pot1"/>
</dbReference>
<dbReference type="GO" id="GO:0009432">
    <property type="term" value="P:SOS response"/>
    <property type="evidence" value="ECO:0007669"/>
    <property type="project" value="TreeGrafter"/>
</dbReference>
<evidence type="ECO:0000313" key="9">
    <source>
        <dbReference type="Proteomes" id="UP000295504"/>
    </source>
</evidence>
<evidence type="ECO:0000256" key="5">
    <source>
        <dbReference type="ARBA" id="ARBA00022932"/>
    </source>
</evidence>
<dbReference type="PANTHER" id="PTHR11076">
    <property type="entry name" value="DNA REPAIR POLYMERASE UMUC / TRANSFERASE FAMILY MEMBER"/>
    <property type="match status" value="1"/>
</dbReference>
<comment type="function">
    <text evidence="6">Poorly processive, error-prone DNA polymerase involved in untargeted mutagenesis. Copies undamaged DNA at stalled replication forks, which arise in vivo from mismatched or misaligned primer ends. These misaligned primers can be extended by PolIV. Exhibits no 3'-5' exonuclease (proofreading) activity. May be involved in translesional synthesis, in conjunction with the beta clamp from PolIII.</text>
</comment>
<comment type="catalytic activity">
    <reaction evidence="6">
        <text>DNA(n) + a 2'-deoxyribonucleoside 5'-triphosphate = DNA(n+1) + diphosphate</text>
        <dbReference type="Rhea" id="RHEA:22508"/>
        <dbReference type="Rhea" id="RHEA-COMP:17339"/>
        <dbReference type="Rhea" id="RHEA-COMP:17340"/>
        <dbReference type="ChEBI" id="CHEBI:33019"/>
        <dbReference type="ChEBI" id="CHEBI:61560"/>
        <dbReference type="ChEBI" id="CHEBI:173112"/>
        <dbReference type="EC" id="2.7.7.7"/>
    </reaction>
</comment>
<protein>
    <recommendedName>
        <fullName evidence="6">DNA polymerase IV</fullName>
        <shortName evidence="6">Pol IV</shortName>
        <ecNumber evidence="6">2.7.7.7</ecNumber>
    </recommendedName>
</protein>
<dbReference type="GO" id="GO:0009611">
    <property type="term" value="P:response to wounding"/>
    <property type="evidence" value="ECO:0007669"/>
    <property type="project" value="InterPro"/>
</dbReference>
<keyword evidence="6" id="KW-0808">Transferase</keyword>
<dbReference type="InterPro" id="IPR043128">
    <property type="entry name" value="Rev_trsase/Diguanyl_cyclase"/>
</dbReference>
<dbReference type="InterPro" id="IPR050116">
    <property type="entry name" value="DNA_polymerase-Y"/>
</dbReference>
<evidence type="ECO:0000313" key="8">
    <source>
        <dbReference type="EMBL" id="TCQ04608.1"/>
    </source>
</evidence>
<dbReference type="Gene3D" id="1.10.150.20">
    <property type="entry name" value="5' to 3' exonuclease, C-terminal subdomain"/>
    <property type="match status" value="1"/>
</dbReference>
<comment type="caution">
    <text evidence="8">The sequence shown here is derived from an EMBL/GenBank/DDBJ whole genome shotgun (WGS) entry which is preliminary data.</text>
</comment>
<dbReference type="InterPro" id="IPR017961">
    <property type="entry name" value="DNA_pol_Y-fam_little_finger"/>
</dbReference>
<evidence type="ECO:0000256" key="1">
    <source>
        <dbReference type="ARBA" id="ARBA00010945"/>
    </source>
</evidence>
<gene>
    <name evidence="6" type="primary">dinB</name>
    <name evidence="8" type="ORF">EDD79_100611</name>
</gene>
<dbReference type="Gene3D" id="3.30.1490.100">
    <property type="entry name" value="DNA polymerase, Y-family, little finger domain"/>
    <property type="match status" value="1"/>
</dbReference>
<keyword evidence="6" id="KW-0234">DNA repair</keyword>
<dbReference type="Gene3D" id="3.40.1170.60">
    <property type="match status" value="1"/>
</dbReference>
<dbReference type="GO" id="GO:0006281">
    <property type="term" value="P:DNA repair"/>
    <property type="evidence" value="ECO:0007669"/>
    <property type="project" value="UniProtKB-UniRule"/>
</dbReference>
<evidence type="ECO:0000256" key="3">
    <source>
        <dbReference type="ARBA" id="ARBA00022695"/>
    </source>
</evidence>
<feature type="domain" description="UmuC" evidence="7">
    <location>
        <begin position="5"/>
        <end position="187"/>
    </location>
</feature>
<keyword evidence="6" id="KW-0963">Cytoplasm</keyword>
<feature type="active site" evidence="6">
    <location>
        <position position="106"/>
    </location>
</feature>
<dbReference type="PROSITE" id="PS50173">
    <property type="entry name" value="UMUC"/>
    <property type="match status" value="1"/>
</dbReference>
<dbReference type="GO" id="GO:0003684">
    <property type="term" value="F:damaged DNA binding"/>
    <property type="evidence" value="ECO:0007669"/>
    <property type="project" value="InterPro"/>
</dbReference>
<keyword evidence="2 6" id="KW-0515">Mutator protein</keyword>
<dbReference type="HAMAP" id="MF_01113">
    <property type="entry name" value="DNApol_IV"/>
    <property type="match status" value="1"/>
</dbReference>
<keyword evidence="5 6" id="KW-0239">DNA-directed DNA polymerase</keyword>
<keyword evidence="6" id="KW-0238">DNA-binding</keyword>
<feature type="site" description="Substrate discrimination" evidence="6">
    <location>
        <position position="14"/>
    </location>
</feature>
<dbReference type="NCBIfam" id="NF002677">
    <property type="entry name" value="PRK02406.1"/>
    <property type="match status" value="1"/>
</dbReference>
<dbReference type="GO" id="GO:0006261">
    <property type="term" value="P:DNA-templated DNA replication"/>
    <property type="evidence" value="ECO:0007669"/>
    <property type="project" value="UniProtKB-UniRule"/>
</dbReference>